<reference evidence="6 7" key="1">
    <citation type="submission" date="2019-02" db="EMBL/GenBank/DDBJ databases">
        <authorList>
            <person name="Li Y."/>
        </authorList>
    </citation>
    <scope>NUCLEOTIDE SEQUENCE [LARGE SCALE GENOMIC DNA]</scope>
    <source>
        <strain evidence="6 7">3-7</strain>
    </source>
</reference>
<evidence type="ECO:0000256" key="2">
    <source>
        <dbReference type="ARBA" id="ARBA00023015"/>
    </source>
</evidence>
<evidence type="ECO:0000313" key="6">
    <source>
        <dbReference type="EMBL" id="RZF59237.1"/>
    </source>
</evidence>
<dbReference type="GO" id="GO:0003677">
    <property type="term" value="F:DNA binding"/>
    <property type="evidence" value="ECO:0007669"/>
    <property type="project" value="UniProtKB-KW"/>
</dbReference>
<gene>
    <name evidence="6" type="ORF">EWE75_22820</name>
</gene>
<dbReference type="Gene3D" id="1.10.10.10">
    <property type="entry name" value="Winged helix-like DNA-binding domain superfamily/Winged helix DNA-binding domain"/>
    <property type="match status" value="1"/>
</dbReference>
<dbReference type="SUPFAM" id="SSF46785">
    <property type="entry name" value="Winged helix' DNA-binding domain"/>
    <property type="match status" value="1"/>
</dbReference>
<feature type="domain" description="HTH lysR-type" evidence="5">
    <location>
        <begin position="6"/>
        <end position="63"/>
    </location>
</feature>
<dbReference type="PROSITE" id="PS50931">
    <property type="entry name" value="HTH_LYSR"/>
    <property type="match status" value="1"/>
</dbReference>
<dbReference type="GO" id="GO:0003700">
    <property type="term" value="F:DNA-binding transcription factor activity"/>
    <property type="evidence" value="ECO:0007669"/>
    <property type="project" value="InterPro"/>
</dbReference>
<name>A0A4Q6XRU9_9SPHN</name>
<dbReference type="InterPro" id="IPR005119">
    <property type="entry name" value="LysR_subst-bd"/>
</dbReference>
<dbReference type="InterPro" id="IPR000847">
    <property type="entry name" value="LysR_HTH_N"/>
</dbReference>
<evidence type="ECO:0000256" key="4">
    <source>
        <dbReference type="ARBA" id="ARBA00023163"/>
    </source>
</evidence>
<protein>
    <submittedName>
        <fullName evidence="6">LysR family transcriptional regulator</fullName>
    </submittedName>
</protein>
<dbReference type="InterPro" id="IPR050389">
    <property type="entry name" value="LysR-type_TF"/>
</dbReference>
<dbReference type="RefSeq" id="WP_130160371.1">
    <property type="nucleotide sequence ID" value="NZ_SGIS01000070.1"/>
</dbReference>
<dbReference type="PANTHER" id="PTHR30118:SF6">
    <property type="entry name" value="HTH-TYPE TRANSCRIPTIONAL REGULATOR LEUO"/>
    <property type="match status" value="1"/>
</dbReference>
<dbReference type="Pfam" id="PF00126">
    <property type="entry name" value="HTH_1"/>
    <property type="match status" value="1"/>
</dbReference>
<evidence type="ECO:0000256" key="1">
    <source>
        <dbReference type="ARBA" id="ARBA00009437"/>
    </source>
</evidence>
<evidence type="ECO:0000313" key="7">
    <source>
        <dbReference type="Proteomes" id="UP000292085"/>
    </source>
</evidence>
<dbReference type="InterPro" id="IPR036390">
    <property type="entry name" value="WH_DNA-bd_sf"/>
</dbReference>
<dbReference type="SUPFAM" id="SSF53850">
    <property type="entry name" value="Periplasmic binding protein-like II"/>
    <property type="match status" value="1"/>
</dbReference>
<dbReference type="AlphaFoldDB" id="A0A4Q6XRU9"/>
<comment type="similarity">
    <text evidence="1">Belongs to the LysR transcriptional regulatory family.</text>
</comment>
<dbReference type="PANTHER" id="PTHR30118">
    <property type="entry name" value="HTH-TYPE TRANSCRIPTIONAL REGULATOR LEUO-RELATED"/>
    <property type="match status" value="1"/>
</dbReference>
<accession>A0A4Q6XRU9</accession>
<evidence type="ECO:0000259" key="5">
    <source>
        <dbReference type="PROSITE" id="PS50931"/>
    </source>
</evidence>
<dbReference type="Gene3D" id="3.40.190.10">
    <property type="entry name" value="Periplasmic binding protein-like II"/>
    <property type="match status" value="2"/>
</dbReference>
<evidence type="ECO:0000256" key="3">
    <source>
        <dbReference type="ARBA" id="ARBA00023125"/>
    </source>
</evidence>
<dbReference type="EMBL" id="SGIS01000070">
    <property type="protein sequence ID" value="RZF59237.1"/>
    <property type="molecule type" value="Genomic_DNA"/>
</dbReference>
<comment type="caution">
    <text evidence="6">The sequence shown here is derived from an EMBL/GenBank/DDBJ whole genome shotgun (WGS) entry which is preliminary data.</text>
</comment>
<keyword evidence="2" id="KW-0805">Transcription regulation</keyword>
<dbReference type="Pfam" id="PF03466">
    <property type="entry name" value="LysR_substrate"/>
    <property type="match status" value="1"/>
</dbReference>
<sequence length="304" mass="33688">MRFKGLDLNLLIALHVLLEEHNVTRAAARMHVGQTAMSAALSRLRSHFDDELLIHSGRQMMPTALAETIRRPLREAIQHIEAVVDIDRGFVPIDSNRCFRMEMPEHLVPVLLPILTRLTFLHAPGISLDVRPSSGDPSPLLQRNELDLVVTPSIYSNPNFASEPLLTNALVLVGWSKNPALQKQPDLATVMSLQQIIVKFDRARLSSILTQEQLSLYGGGDRTALVAPNFSCIPSCLIGTSRISLLFNGLAKLATAELPIIIWKVPIPMPSMPEVMMFHPMRRKDAALGWLRGKLREAVAEAGL</sequence>
<keyword evidence="3" id="KW-0238">DNA-binding</keyword>
<dbReference type="Proteomes" id="UP000292085">
    <property type="component" value="Unassembled WGS sequence"/>
</dbReference>
<dbReference type="InterPro" id="IPR036388">
    <property type="entry name" value="WH-like_DNA-bd_sf"/>
</dbReference>
<keyword evidence="4" id="KW-0804">Transcription</keyword>
<keyword evidence="7" id="KW-1185">Reference proteome</keyword>
<proteinExistence type="inferred from homology"/>
<organism evidence="6 7">
    <name type="scientific">Sphingomonas populi</name>
    <dbReference type="NCBI Taxonomy" id="2484750"/>
    <lineage>
        <taxon>Bacteria</taxon>
        <taxon>Pseudomonadati</taxon>
        <taxon>Pseudomonadota</taxon>
        <taxon>Alphaproteobacteria</taxon>
        <taxon>Sphingomonadales</taxon>
        <taxon>Sphingomonadaceae</taxon>
        <taxon>Sphingomonas</taxon>
    </lineage>
</organism>
<dbReference type="OrthoDB" id="8339333at2"/>